<dbReference type="EMBL" id="JANBVB010001112">
    <property type="protein sequence ID" value="KAJ2891056.1"/>
    <property type="molecule type" value="Genomic_DNA"/>
</dbReference>
<evidence type="ECO:0000313" key="1">
    <source>
        <dbReference type="EMBL" id="KAJ2891056.1"/>
    </source>
</evidence>
<gene>
    <name evidence="1" type="ORF">IWW38_003795</name>
</gene>
<organism evidence="1 2">
    <name type="scientific">Coemansia aciculifera</name>
    <dbReference type="NCBI Taxonomy" id="417176"/>
    <lineage>
        <taxon>Eukaryota</taxon>
        <taxon>Fungi</taxon>
        <taxon>Fungi incertae sedis</taxon>
        <taxon>Zoopagomycota</taxon>
        <taxon>Kickxellomycotina</taxon>
        <taxon>Kickxellomycetes</taxon>
        <taxon>Kickxellales</taxon>
        <taxon>Kickxellaceae</taxon>
        <taxon>Coemansia</taxon>
    </lineage>
</organism>
<dbReference type="Proteomes" id="UP001139981">
    <property type="component" value="Unassembled WGS sequence"/>
</dbReference>
<comment type="caution">
    <text evidence="1">The sequence shown here is derived from an EMBL/GenBank/DDBJ whole genome shotgun (WGS) entry which is preliminary data.</text>
</comment>
<name>A0ACC1M048_9FUNG</name>
<keyword evidence="2" id="KW-1185">Reference proteome</keyword>
<reference evidence="1" key="1">
    <citation type="submission" date="2022-07" db="EMBL/GenBank/DDBJ databases">
        <title>Phylogenomic reconstructions and comparative analyses of Kickxellomycotina fungi.</title>
        <authorList>
            <person name="Reynolds N.K."/>
            <person name="Stajich J.E."/>
            <person name="Barry K."/>
            <person name="Grigoriev I.V."/>
            <person name="Crous P."/>
            <person name="Smith M.E."/>
        </authorList>
    </citation>
    <scope>NUCLEOTIDE SEQUENCE</scope>
    <source>
        <strain evidence="1">CBS 190363</strain>
    </source>
</reference>
<proteinExistence type="predicted"/>
<protein>
    <submittedName>
        <fullName evidence="1">Uncharacterized protein</fullName>
    </submittedName>
</protein>
<accession>A0ACC1M048</accession>
<sequence>MQQDKSNEAKDTFKQTQRSLNDNARKRLTAELASRAIHQAKPRRKQVHKMKDDAADAMVDALKSQEDDAKGISEDRAILGQLDEDPKKERGALAKKYVIDVEDLSRRRRRHQHRIVLQLSLPATKKPSKRRRHHIQLSSELR</sequence>
<evidence type="ECO:0000313" key="2">
    <source>
        <dbReference type="Proteomes" id="UP001139981"/>
    </source>
</evidence>